<sequence length="474" mass="52960">MSNINVPIDINVLELLPEELSQCAYAVFNKVQSPPGIIVTSILSTLSSAIQSYVDVEPLYGGVQPVALYTLVIADSGERKTTTDRLIMKPLLEYEQHVLKQMKDLQVEKEVEAVVWKAKVRQVKVSLINAINEGRSSEADILQRQLMDLKLKGEPKVKTYRSILNDVTSAALFRALAGEGKSITLHSSDAGNLLTRANMDFIANANQLWDGEDVLVSRVVAGESDIKSARLTLSLMLQPAVLSRISKKKDDLLRLSGYFARMLVTQPLSTQGERFGVGASSSDEGYIDKFHQVVKALLKESEHYQASKERVTLTLSPGARKELLGLQNWVETGLRESGSLFDVREAGSKIVNNATRIAALLHVYVNRGVALTEIGIQEVRFARDLATCYLRAYQRIFGEKPLWEEAEEYGLVLYRWLDRHLQRGAQLAVAELLQYGPNSLRTKAKRDLALMDLEARGHILHYKSDKHAYLVWLA</sequence>
<comment type="caution">
    <text evidence="1">The sequence shown here is derived from an EMBL/GenBank/DDBJ whole genome shotgun (WGS) entry which is preliminary data.</text>
</comment>
<dbReference type="Pfam" id="PF13148">
    <property type="entry name" value="DUF3987"/>
    <property type="match status" value="1"/>
</dbReference>
<gene>
    <name evidence="1" type="ORF">GCM10023337_00940</name>
</gene>
<protein>
    <submittedName>
        <fullName evidence="1">YfjI family protein</fullName>
    </submittedName>
</protein>
<dbReference type="Proteomes" id="UP001500227">
    <property type="component" value="Unassembled WGS sequence"/>
</dbReference>
<evidence type="ECO:0000313" key="1">
    <source>
        <dbReference type="EMBL" id="GAA5083890.1"/>
    </source>
</evidence>
<keyword evidence="2" id="KW-1185">Reference proteome</keyword>
<dbReference type="EMBL" id="BAABKD010000001">
    <property type="protein sequence ID" value="GAA5083890.1"/>
    <property type="molecule type" value="Genomic_DNA"/>
</dbReference>
<reference evidence="2" key="1">
    <citation type="journal article" date="2019" name="Int. J. Syst. Evol. Microbiol.">
        <title>The Global Catalogue of Microorganisms (GCM) 10K type strain sequencing project: providing services to taxonomists for standard genome sequencing and annotation.</title>
        <authorList>
            <consortium name="The Broad Institute Genomics Platform"/>
            <consortium name="The Broad Institute Genome Sequencing Center for Infectious Disease"/>
            <person name="Wu L."/>
            <person name="Ma J."/>
        </authorList>
    </citation>
    <scope>NUCLEOTIDE SEQUENCE [LARGE SCALE GENOMIC DNA]</scope>
    <source>
        <strain evidence="2">JCM 18423</strain>
    </source>
</reference>
<organism evidence="1 2">
    <name type="scientific">Paenalcaligenes hermetiae</name>
    <dbReference type="NCBI Taxonomy" id="1157987"/>
    <lineage>
        <taxon>Bacteria</taxon>
        <taxon>Pseudomonadati</taxon>
        <taxon>Pseudomonadota</taxon>
        <taxon>Betaproteobacteria</taxon>
        <taxon>Burkholderiales</taxon>
        <taxon>Alcaligenaceae</taxon>
        <taxon>Paenalcaligenes</taxon>
    </lineage>
</organism>
<evidence type="ECO:0000313" key="2">
    <source>
        <dbReference type="Proteomes" id="UP001500227"/>
    </source>
</evidence>
<dbReference type="InterPro" id="IPR025048">
    <property type="entry name" value="DUF3987"/>
</dbReference>
<name>A0ABP9LVF7_9BURK</name>
<dbReference type="RefSeq" id="WP_345368826.1">
    <property type="nucleotide sequence ID" value="NZ_BAABKD010000001.1"/>
</dbReference>
<accession>A0ABP9LVF7</accession>
<proteinExistence type="predicted"/>